<dbReference type="RefSeq" id="WP_370657626.1">
    <property type="nucleotide sequence ID" value="NZ_JBIAZU010000003.1"/>
</dbReference>
<protein>
    <submittedName>
        <fullName evidence="2">Uncharacterized protein</fullName>
    </submittedName>
</protein>
<proteinExistence type="predicted"/>
<accession>A0ABW6WFP7</accession>
<keyword evidence="1" id="KW-0812">Transmembrane</keyword>
<name>A0ABW6WFP7_9ACTN</name>
<organism evidence="2 3">
    <name type="scientific">Paractinoplanes globisporus</name>
    <dbReference type="NCBI Taxonomy" id="113565"/>
    <lineage>
        <taxon>Bacteria</taxon>
        <taxon>Bacillati</taxon>
        <taxon>Actinomycetota</taxon>
        <taxon>Actinomycetes</taxon>
        <taxon>Micromonosporales</taxon>
        <taxon>Micromonosporaceae</taxon>
        <taxon>Paractinoplanes</taxon>
    </lineage>
</organism>
<feature type="transmembrane region" description="Helical" evidence="1">
    <location>
        <begin position="12"/>
        <end position="37"/>
    </location>
</feature>
<keyword evidence="3" id="KW-1185">Reference proteome</keyword>
<comment type="caution">
    <text evidence="2">The sequence shown here is derived from an EMBL/GenBank/DDBJ whole genome shotgun (WGS) entry which is preliminary data.</text>
</comment>
<evidence type="ECO:0000313" key="2">
    <source>
        <dbReference type="EMBL" id="MFF5290867.1"/>
    </source>
</evidence>
<evidence type="ECO:0000256" key="1">
    <source>
        <dbReference type="SAM" id="Phobius"/>
    </source>
</evidence>
<keyword evidence="1" id="KW-1133">Transmembrane helix</keyword>
<sequence length="108" mass="11784">MERWRLGALRLSISNTVLVFLVIPAAIILVVASLVFAGSDRTRRTKRYRPGRPYDFQPIWFLASPEQVHGTAVGAGDHHARAIEAPVLEDSTGHRVLPGPVGGASDSW</sequence>
<reference evidence="2 3" key="1">
    <citation type="submission" date="2024-10" db="EMBL/GenBank/DDBJ databases">
        <title>The Natural Products Discovery Center: Release of the First 8490 Sequenced Strains for Exploring Actinobacteria Biosynthetic Diversity.</title>
        <authorList>
            <person name="Kalkreuter E."/>
            <person name="Kautsar S.A."/>
            <person name="Yang D."/>
            <person name="Bader C.D."/>
            <person name="Teijaro C.N."/>
            <person name="Fluegel L."/>
            <person name="Davis C.M."/>
            <person name="Simpson J.R."/>
            <person name="Lauterbach L."/>
            <person name="Steele A.D."/>
            <person name="Gui C."/>
            <person name="Meng S."/>
            <person name="Li G."/>
            <person name="Viehrig K."/>
            <person name="Ye F."/>
            <person name="Su P."/>
            <person name="Kiefer A.F."/>
            <person name="Nichols A."/>
            <person name="Cepeda A.J."/>
            <person name="Yan W."/>
            <person name="Fan B."/>
            <person name="Jiang Y."/>
            <person name="Adhikari A."/>
            <person name="Zheng C.-J."/>
            <person name="Schuster L."/>
            <person name="Cowan T.M."/>
            <person name="Smanski M.J."/>
            <person name="Chevrette M.G."/>
            <person name="De Carvalho L.P.S."/>
            <person name="Shen B."/>
        </authorList>
    </citation>
    <scope>NUCLEOTIDE SEQUENCE [LARGE SCALE GENOMIC DNA]</scope>
    <source>
        <strain evidence="2 3">NPDC000087</strain>
    </source>
</reference>
<dbReference type="Proteomes" id="UP001602245">
    <property type="component" value="Unassembled WGS sequence"/>
</dbReference>
<gene>
    <name evidence="2" type="ORF">ACFY35_15595</name>
</gene>
<evidence type="ECO:0000313" key="3">
    <source>
        <dbReference type="Proteomes" id="UP001602245"/>
    </source>
</evidence>
<dbReference type="EMBL" id="JBIAZU010000003">
    <property type="protein sequence ID" value="MFF5290867.1"/>
    <property type="molecule type" value="Genomic_DNA"/>
</dbReference>
<keyword evidence="1" id="KW-0472">Membrane</keyword>